<keyword evidence="7 10" id="KW-0505">Motor protein</keyword>
<keyword evidence="5 10" id="KW-0067">ATP-binding</keyword>
<dbReference type="EMBL" id="SHOA02000016">
    <property type="protein sequence ID" value="TDH68423.1"/>
    <property type="molecule type" value="Genomic_DNA"/>
</dbReference>
<dbReference type="InterPro" id="IPR027417">
    <property type="entry name" value="P-loop_NTPase"/>
</dbReference>
<evidence type="ECO:0000256" key="1">
    <source>
        <dbReference type="ARBA" id="ARBA00004186"/>
    </source>
</evidence>
<keyword evidence="2" id="KW-0963">Cytoplasm</keyword>
<dbReference type="PANTHER" id="PTHR37739">
    <property type="entry name" value="KINESIN-LIKE PROTEIN KIN-12D"/>
    <property type="match status" value="1"/>
</dbReference>
<dbReference type="InterPro" id="IPR031794">
    <property type="entry name" value="HMMR_C"/>
</dbReference>
<evidence type="ECO:0000256" key="3">
    <source>
        <dbReference type="ARBA" id="ARBA00022701"/>
    </source>
</evidence>
<comment type="similarity">
    <text evidence="9">Belongs to the TRAFAC class myosin-kinesin ATPase superfamily. Kinesin family. KIN-12 subfamily.</text>
</comment>
<dbReference type="GO" id="GO:0003777">
    <property type="term" value="F:microtubule motor activity"/>
    <property type="evidence" value="ECO:0007669"/>
    <property type="project" value="InterPro"/>
</dbReference>
<reference evidence="14 15" key="1">
    <citation type="journal article" date="2021" name="Genome Biol.">
        <title>AFLAP: assembly-free linkage analysis pipeline using k-mers from genome sequencing data.</title>
        <authorList>
            <person name="Fletcher K."/>
            <person name="Zhang L."/>
            <person name="Gil J."/>
            <person name="Han R."/>
            <person name="Cavanaugh K."/>
            <person name="Michelmore R."/>
        </authorList>
    </citation>
    <scope>NUCLEOTIDE SEQUENCE [LARGE SCALE GENOMIC DNA]</scope>
    <source>
        <strain evidence="14 15">SF5</strain>
    </source>
</reference>
<protein>
    <recommendedName>
        <fullName evidence="13">Kinesin motor domain-containing protein</fullName>
    </recommendedName>
</protein>
<dbReference type="PRINTS" id="PR00380">
    <property type="entry name" value="KINESINHEAVY"/>
</dbReference>
<dbReference type="InterPro" id="IPR001752">
    <property type="entry name" value="Kinesin_motor_dom"/>
</dbReference>
<dbReference type="GO" id="GO:0005819">
    <property type="term" value="C:spindle"/>
    <property type="evidence" value="ECO:0007669"/>
    <property type="project" value="UniProtKB-SubCell"/>
</dbReference>
<feature type="coiled-coil region" evidence="11">
    <location>
        <begin position="1429"/>
        <end position="1466"/>
    </location>
</feature>
<dbReference type="PANTHER" id="PTHR37739:SF8">
    <property type="entry name" value="KINESIN-LIKE PROTEIN KIN-12D"/>
    <property type="match status" value="1"/>
</dbReference>
<feature type="region of interest" description="Disordered" evidence="12">
    <location>
        <begin position="1629"/>
        <end position="1662"/>
    </location>
</feature>
<dbReference type="SUPFAM" id="SSF52540">
    <property type="entry name" value="P-loop containing nucleoside triphosphate hydrolases"/>
    <property type="match status" value="1"/>
</dbReference>
<dbReference type="GO" id="GO:0005874">
    <property type="term" value="C:microtubule"/>
    <property type="evidence" value="ECO:0007669"/>
    <property type="project" value="UniProtKB-KW"/>
</dbReference>
<keyword evidence="8" id="KW-0206">Cytoskeleton</keyword>
<evidence type="ECO:0000256" key="8">
    <source>
        <dbReference type="ARBA" id="ARBA00023212"/>
    </source>
</evidence>
<evidence type="ECO:0000256" key="7">
    <source>
        <dbReference type="ARBA" id="ARBA00023175"/>
    </source>
</evidence>
<dbReference type="Proteomes" id="UP000294530">
    <property type="component" value="Unassembled WGS sequence"/>
</dbReference>
<feature type="coiled-coil region" evidence="11">
    <location>
        <begin position="995"/>
        <end position="1120"/>
    </location>
</feature>
<dbReference type="GO" id="GO:0008017">
    <property type="term" value="F:microtubule binding"/>
    <property type="evidence" value="ECO:0007669"/>
    <property type="project" value="InterPro"/>
</dbReference>
<dbReference type="InterPro" id="IPR019821">
    <property type="entry name" value="Kinesin_motor_CS"/>
</dbReference>
<feature type="compositionally biased region" description="Basic and acidic residues" evidence="12">
    <location>
        <begin position="1361"/>
        <end position="1374"/>
    </location>
</feature>
<dbReference type="GO" id="GO:0005829">
    <property type="term" value="C:cytosol"/>
    <property type="evidence" value="ECO:0007669"/>
    <property type="project" value="UniProtKB-ARBA"/>
</dbReference>
<feature type="coiled-coil region" evidence="11">
    <location>
        <begin position="723"/>
        <end position="750"/>
    </location>
</feature>
<dbReference type="InterPro" id="IPR036961">
    <property type="entry name" value="Kinesin_motor_dom_sf"/>
</dbReference>
<evidence type="ECO:0000313" key="14">
    <source>
        <dbReference type="EMBL" id="TDH68423.1"/>
    </source>
</evidence>
<sequence>MDITDTNVKVFCRVRPPNERECGNLNLSSSNGPVNSKTRANVNASFAKKCVAVPVSDALQQTLFLHSKHGPSKTFTFDRVFDENSNQNDVFEVVGAPITRACLEGYNGTIFAYGQTGSGKTFSMQGPDDFIDTNAHCLTQEQLALRGLVPRVFDYLFDNVMANDTRKSVQHTFACSFLEIYNERVYDLLDRGSAKDAAGLQLRENGRKGVHVEGLIESIVTSSAKAAELMTIGAQNRRVGQTSMNRESSRSHSVFILQLQSKETTAEGTKTRTSRLNLVDLAGSERQRSTDAVGERLKEAGSINKSLSALGNVILGLSEQSVGKHRHVHYRDSKLTFLLKDSLGGNSKTFMIATISPAEDSAFETLSTLKFAQRAKLIQNSAIVNEIATGSVPILQEEIERLRRHLQQAHLQIARCHPQQGSLALESLINQDSIQEQVASCDPARGYSCRGLEEAFAASIEKYDSLQRSCEYLRLQYGHVLALCTELKQSNAHLRLMLRLGGLNAHDYKPSADAIEWRMKYEELEERVIELQDELCHTKSRGASITGYTANSVEALNKMLLDLTRQFAVVLHDKHELQDRLNNRQSKKVESIERPFSQDAIDAEFSGRLEKALKYQANEYEAKLDSLNSLNACLKEKAAEIALELHQVSQRDASWSIHQLNYEIRAADSDEALLVAKEAQLLTKERLFQEICKVKELEFQLKQVREGIRLEHEAVLADNVTVSEDLKKAKELLQQQLDQKNAELGLSEQQIQVAACEIAQLKVEIDLIKEANQKSVLLLDKSRDDVKGLTLLTSRLRAEITSRDEAIDELKSSEELFNEKKRSLEYKVILLSNSFKELQDEANGNAKKHLESVVSLKHQAQAQEQKILEVFKFRLNSKDKDLEQLLAELNRHQMKAEDTALHYILALEHKQAALEALQHQLDDERHKSNLALSAVQEKLSHAVSEASKLSNEKDQVNCEYASAFQQIESLQIIINTHEKEKAMLFSENQSISECLEELRDRSSGMENQCAELHKLCDRQQAQLSTSAESIKTFTEKIEELQQLIKKQSHEGNELRNDLATAKEDCRQAAIIQAAQLADLSSRAIKIKELMEELEANMNTIEGLTKKHNKAEGVIRDLQSAALRQQEGLKMYQGIQFTLRDELKSLEFERLELVENLKVEQESSLDVKEKFAEAKNTWLEESQRFQKEVLALQKRADTLSRLKMTLSSRMQELKLENENFKTVVAEKESHVQKLIDCVTDMEANIHALKASIGNSGIIQEQLNDTVAELRSCISNLNSQLTEQQKTISKQGKELTEKLTVITGQDEMIATLKQRLLQNETKLDQKCGDYKAELNASSGRVQDRVQLIAEKAAFAKVEEQMAEKDALNEKGEERETGAQQSEQLMQEIKQVEETDANLLHVTNLVVDSETTIARSVEDASSANVQGLQIALKDLQAKYLSAISEKAKLEEQKKQLKSYRDGAVTAQERSRSFKKTPVPQLTTATLKKAKTIAITQDVLVQAKRNFLAEKMKLQREIKALSKKLEMMSNEKEKLVGHQNSRQKIQHHARVKEENNRLLEQVRQLSDDKFKLQRSLERVRLMLTEKENIDVESSSNTPLLVSPASSDLCKTSTPQQVEQTNFERAPKATAIKAAKLTARDQPISRSVSPGPRRKRARTPAGPGWQK</sequence>
<dbReference type="OrthoDB" id="3176171at2759"/>
<dbReference type="PROSITE" id="PS50067">
    <property type="entry name" value="KINESIN_MOTOR_2"/>
    <property type="match status" value="1"/>
</dbReference>
<dbReference type="Pfam" id="PF00225">
    <property type="entry name" value="Kinesin"/>
    <property type="match status" value="1"/>
</dbReference>
<comment type="subcellular location">
    <subcellularLocation>
        <location evidence="1">Cytoplasm</location>
        <location evidence="1">Cytoskeleton</location>
        <location evidence="1">Spindle</location>
    </subcellularLocation>
</comment>
<dbReference type="RefSeq" id="XP_067817922.1">
    <property type="nucleotide sequence ID" value="XM_067965920.1"/>
</dbReference>
<evidence type="ECO:0000256" key="6">
    <source>
        <dbReference type="ARBA" id="ARBA00023054"/>
    </source>
</evidence>
<dbReference type="Pfam" id="PF15908">
    <property type="entry name" value="HMMR_C"/>
    <property type="match status" value="1"/>
</dbReference>
<dbReference type="GO" id="GO:0005524">
    <property type="term" value="F:ATP binding"/>
    <property type="evidence" value="ECO:0007669"/>
    <property type="project" value="UniProtKB-UniRule"/>
</dbReference>
<dbReference type="FunFam" id="3.40.850.10:FF:000034">
    <property type="entry name" value="Kinesin family member 15"/>
    <property type="match status" value="1"/>
</dbReference>
<feature type="domain" description="Kinesin motor" evidence="13">
    <location>
        <begin position="7"/>
        <end position="378"/>
    </location>
</feature>
<evidence type="ECO:0000259" key="13">
    <source>
        <dbReference type="PROSITE" id="PS50067"/>
    </source>
</evidence>
<dbReference type="InterPro" id="IPR044986">
    <property type="entry name" value="KIF15/KIN-12"/>
</dbReference>
<dbReference type="Gene3D" id="3.40.850.10">
    <property type="entry name" value="Kinesin motor domain"/>
    <property type="match status" value="1"/>
</dbReference>
<dbReference type="GeneID" id="94351591"/>
<evidence type="ECO:0000313" key="15">
    <source>
        <dbReference type="Proteomes" id="UP000294530"/>
    </source>
</evidence>
<dbReference type="GO" id="GO:0005813">
    <property type="term" value="C:centrosome"/>
    <property type="evidence" value="ECO:0007669"/>
    <property type="project" value="UniProtKB-ARBA"/>
</dbReference>
<keyword evidence="6 11" id="KW-0175">Coiled coil</keyword>
<feature type="coiled-coil region" evidence="11">
    <location>
        <begin position="610"/>
        <end position="637"/>
    </location>
</feature>
<dbReference type="PROSITE" id="PS00411">
    <property type="entry name" value="KINESIN_MOTOR_1"/>
    <property type="match status" value="1"/>
</dbReference>
<dbReference type="GO" id="GO:0007018">
    <property type="term" value="P:microtubule-based movement"/>
    <property type="evidence" value="ECO:0007669"/>
    <property type="project" value="InterPro"/>
</dbReference>
<dbReference type="GO" id="GO:0000278">
    <property type="term" value="P:mitotic cell cycle"/>
    <property type="evidence" value="ECO:0007669"/>
    <property type="project" value="UniProtKB-ARBA"/>
</dbReference>
<proteinExistence type="inferred from homology"/>
<comment type="caution">
    <text evidence="14">The sequence shown here is derived from an EMBL/GenBank/DDBJ whole genome shotgun (WGS) entry which is preliminary data.</text>
</comment>
<keyword evidence="3" id="KW-0493">Microtubule</keyword>
<name>A0A976FKQ9_BRELC</name>
<evidence type="ECO:0000256" key="5">
    <source>
        <dbReference type="ARBA" id="ARBA00022840"/>
    </source>
</evidence>
<organism evidence="14 15">
    <name type="scientific">Bremia lactucae</name>
    <name type="common">Lettuce downy mildew</name>
    <dbReference type="NCBI Taxonomy" id="4779"/>
    <lineage>
        <taxon>Eukaryota</taxon>
        <taxon>Sar</taxon>
        <taxon>Stramenopiles</taxon>
        <taxon>Oomycota</taxon>
        <taxon>Peronosporomycetes</taxon>
        <taxon>Peronosporales</taxon>
        <taxon>Peronosporaceae</taxon>
        <taxon>Bremia</taxon>
    </lineage>
</organism>
<evidence type="ECO:0000256" key="2">
    <source>
        <dbReference type="ARBA" id="ARBA00022490"/>
    </source>
</evidence>
<keyword evidence="4 10" id="KW-0547">Nucleotide-binding</keyword>
<accession>A0A976FKQ9</accession>
<keyword evidence="15" id="KW-1185">Reference proteome</keyword>
<feature type="coiled-coil region" evidence="11">
    <location>
        <begin position="875"/>
        <end position="952"/>
    </location>
</feature>
<evidence type="ECO:0000256" key="11">
    <source>
        <dbReference type="SAM" id="Coils"/>
    </source>
</evidence>
<gene>
    <name evidence="14" type="ORF">CCR75_007864</name>
</gene>
<feature type="region of interest" description="Disordered" evidence="12">
    <location>
        <begin position="1361"/>
        <end position="1380"/>
    </location>
</feature>
<evidence type="ECO:0000256" key="12">
    <source>
        <dbReference type="SAM" id="MobiDB-lite"/>
    </source>
</evidence>
<evidence type="ECO:0000256" key="9">
    <source>
        <dbReference type="ARBA" id="ARBA00034488"/>
    </source>
</evidence>
<evidence type="ECO:0000256" key="10">
    <source>
        <dbReference type="PROSITE-ProRule" id="PRU00283"/>
    </source>
</evidence>
<evidence type="ECO:0000256" key="4">
    <source>
        <dbReference type="ARBA" id="ARBA00022741"/>
    </source>
</evidence>
<dbReference type="KEGG" id="blac:94351591"/>
<dbReference type="SMART" id="SM00129">
    <property type="entry name" value="KISc"/>
    <property type="match status" value="1"/>
</dbReference>
<feature type="coiled-coil region" evidence="11">
    <location>
        <begin position="1500"/>
        <end position="1571"/>
    </location>
</feature>
<feature type="binding site" evidence="10">
    <location>
        <begin position="114"/>
        <end position="121"/>
    </location>
    <ligand>
        <name>ATP</name>
        <dbReference type="ChEBI" id="CHEBI:30616"/>
    </ligand>
</feature>